<accession>A0A8J4E6L5</accession>
<protein>
    <submittedName>
        <fullName evidence="2">Sugar kinase</fullName>
    </submittedName>
</protein>
<dbReference type="AlphaFoldDB" id="A0A8J4E6L5"/>
<keyword evidence="2" id="KW-0418">Kinase</keyword>
<dbReference type="GO" id="GO:0016301">
    <property type="term" value="F:kinase activity"/>
    <property type="evidence" value="ECO:0007669"/>
    <property type="project" value="UniProtKB-KW"/>
</dbReference>
<comment type="similarity">
    <text evidence="1">Belongs to the ROK (NagC/XylR) family.</text>
</comment>
<dbReference type="InterPro" id="IPR043129">
    <property type="entry name" value="ATPase_NBD"/>
</dbReference>
<name>A0A8J4E6L5_9ACTN</name>
<dbReference type="Proteomes" id="UP000612585">
    <property type="component" value="Unassembled WGS sequence"/>
</dbReference>
<dbReference type="InterPro" id="IPR036390">
    <property type="entry name" value="WH_DNA-bd_sf"/>
</dbReference>
<dbReference type="InterPro" id="IPR000600">
    <property type="entry name" value="ROK"/>
</dbReference>
<dbReference type="PANTHER" id="PTHR18964">
    <property type="entry name" value="ROK (REPRESSOR, ORF, KINASE) FAMILY"/>
    <property type="match status" value="1"/>
</dbReference>
<sequence length="393" mass="40666">MDASGATPGHLLELIRSRPAWTRQQLLDATGMSRPTLLERISPLFAAGLVCEAGSTASIGGRPAQLIRFDDRQLTVLTFDVGHTHARVGLTGVHGGELHSVSRRIDVSHTPPDAMLADLVAVADGVLASCPPQRLIGVGVGLPGPIEPGTGLPKPTTILPGWDAYPLPDVLRERWDVPMVFENDARALAFGEASRHPGETVLGVKWATGIGAGLVTGGMSLTGDDGTAGDIGHVKLARTGPECRCGRRGCLAAYASGHALLGQLGFGSLTDIALRADEPPVHRALVTAGRKLGTVLASLIAMANPRTLVLGGIIGALPGVVDAVGTRIRDITLLRSTAGLRIVPSSLGERAATVGLVNLVVGRVLAPEAIDRALAADHGPIGVLSYPPRTLRA</sequence>
<organism evidence="2 3">
    <name type="scientific">Virgisporangium aurantiacum</name>
    <dbReference type="NCBI Taxonomy" id="175570"/>
    <lineage>
        <taxon>Bacteria</taxon>
        <taxon>Bacillati</taxon>
        <taxon>Actinomycetota</taxon>
        <taxon>Actinomycetes</taxon>
        <taxon>Micromonosporales</taxon>
        <taxon>Micromonosporaceae</taxon>
        <taxon>Virgisporangium</taxon>
    </lineage>
</organism>
<dbReference type="SUPFAM" id="SSF53067">
    <property type="entry name" value="Actin-like ATPase domain"/>
    <property type="match status" value="1"/>
</dbReference>
<evidence type="ECO:0000313" key="3">
    <source>
        <dbReference type="Proteomes" id="UP000612585"/>
    </source>
</evidence>
<reference evidence="2" key="1">
    <citation type="submission" date="2021-01" db="EMBL/GenBank/DDBJ databases">
        <title>Whole genome shotgun sequence of Virgisporangium aurantiacum NBRC 16421.</title>
        <authorList>
            <person name="Komaki H."/>
            <person name="Tamura T."/>
        </authorList>
    </citation>
    <scope>NUCLEOTIDE SEQUENCE</scope>
    <source>
        <strain evidence="2">NBRC 16421</strain>
    </source>
</reference>
<proteinExistence type="inferred from homology"/>
<dbReference type="SUPFAM" id="SSF46785">
    <property type="entry name" value="Winged helix' DNA-binding domain"/>
    <property type="match status" value="1"/>
</dbReference>
<dbReference type="RefSeq" id="WP_204009412.1">
    <property type="nucleotide sequence ID" value="NZ_BOPG01000090.1"/>
</dbReference>
<evidence type="ECO:0000313" key="2">
    <source>
        <dbReference type="EMBL" id="GIJ63283.1"/>
    </source>
</evidence>
<keyword evidence="3" id="KW-1185">Reference proteome</keyword>
<gene>
    <name evidence="2" type="ORF">Vau01_107990</name>
</gene>
<dbReference type="InterPro" id="IPR036388">
    <property type="entry name" value="WH-like_DNA-bd_sf"/>
</dbReference>
<dbReference type="PANTHER" id="PTHR18964:SF173">
    <property type="entry name" value="GLUCOKINASE"/>
    <property type="match status" value="1"/>
</dbReference>
<dbReference type="Pfam" id="PF00480">
    <property type="entry name" value="ROK"/>
    <property type="match status" value="1"/>
</dbReference>
<keyword evidence="2" id="KW-0808">Transferase</keyword>
<dbReference type="EMBL" id="BOPG01000090">
    <property type="protein sequence ID" value="GIJ63283.1"/>
    <property type="molecule type" value="Genomic_DNA"/>
</dbReference>
<dbReference type="Gene3D" id="3.30.420.40">
    <property type="match status" value="2"/>
</dbReference>
<dbReference type="Gene3D" id="1.10.10.10">
    <property type="entry name" value="Winged helix-like DNA-binding domain superfamily/Winged helix DNA-binding domain"/>
    <property type="match status" value="1"/>
</dbReference>
<comment type="caution">
    <text evidence="2">The sequence shown here is derived from an EMBL/GenBank/DDBJ whole genome shotgun (WGS) entry which is preliminary data.</text>
</comment>
<evidence type="ECO:0000256" key="1">
    <source>
        <dbReference type="ARBA" id="ARBA00006479"/>
    </source>
</evidence>